<dbReference type="InterPro" id="IPR001881">
    <property type="entry name" value="EGF-like_Ca-bd_dom"/>
</dbReference>
<feature type="domain" description="Sushi" evidence="10">
    <location>
        <begin position="74"/>
        <end position="135"/>
    </location>
</feature>
<dbReference type="InterPro" id="IPR000152">
    <property type="entry name" value="EGF-type_Asp/Asn_hydroxyl_site"/>
</dbReference>
<evidence type="ECO:0000256" key="1">
    <source>
        <dbReference type="ARBA" id="ARBA00022473"/>
    </source>
</evidence>
<dbReference type="SMART" id="SM00032">
    <property type="entry name" value="CCP"/>
    <property type="match status" value="2"/>
</dbReference>
<dbReference type="SUPFAM" id="SSF82895">
    <property type="entry name" value="TSP-1 type 1 repeat"/>
    <property type="match status" value="1"/>
</dbReference>
<dbReference type="PROSITE" id="PS50026">
    <property type="entry name" value="EGF_3"/>
    <property type="match status" value="2"/>
</dbReference>
<dbReference type="STRING" id="6573.A0A210QHD2"/>
<feature type="domain" description="EGF-like" evidence="8">
    <location>
        <begin position="719"/>
        <end position="754"/>
    </location>
</feature>
<feature type="domain" description="HYR" evidence="9">
    <location>
        <begin position="134"/>
        <end position="219"/>
    </location>
</feature>
<dbReference type="Pfam" id="PF02494">
    <property type="entry name" value="HYR"/>
    <property type="match status" value="1"/>
</dbReference>
<accession>A0A210QHD2</accession>
<dbReference type="PROSITE" id="PS50825">
    <property type="entry name" value="HYR"/>
    <property type="match status" value="1"/>
</dbReference>
<feature type="domain" description="EGF-like" evidence="8">
    <location>
        <begin position="756"/>
        <end position="792"/>
    </location>
</feature>
<dbReference type="SUPFAM" id="SSF57535">
    <property type="entry name" value="Complement control module/SCR domain"/>
    <property type="match status" value="2"/>
</dbReference>
<dbReference type="SMART" id="SM01411">
    <property type="entry name" value="Ephrin_rec_like"/>
    <property type="match status" value="3"/>
</dbReference>
<gene>
    <name evidence="11" type="ORF">KP79_PYT01239</name>
</gene>
<comment type="caution">
    <text evidence="6">Lacks conserved residue(s) required for the propagation of feature annotation.</text>
</comment>
<dbReference type="InterPro" id="IPR011641">
    <property type="entry name" value="Tyr-kin_ephrin_A/B_rcpt-like"/>
</dbReference>
<organism evidence="11 12">
    <name type="scientific">Mizuhopecten yessoensis</name>
    <name type="common">Japanese scallop</name>
    <name type="synonym">Patinopecten yessoensis</name>
    <dbReference type="NCBI Taxonomy" id="6573"/>
    <lineage>
        <taxon>Eukaryota</taxon>
        <taxon>Metazoa</taxon>
        <taxon>Spiralia</taxon>
        <taxon>Lophotrochozoa</taxon>
        <taxon>Mollusca</taxon>
        <taxon>Bivalvia</taxon>
        <taxon>Autobranchia</taxon>
        <taxon>Pteriomorphia</taxon>
        <taxon>Pectinida</taxon>
        <taxon>Pectinoidea</taxon>
        <taxon>Pectinidae</taxon>
        <taxon>Mizuhopecten</taxon>
    </lineage>
</organism>
<dbReference type="PROSITE" id="PS50923">
    <property type="entry name" value="SUSHI"/>
    <property type="match status" value="2"/>
</dbReference>
<evidence type="ECO:0000259" key="8">
    <source>
        <dbReference type="PROSITE" id="PS50026"/>
    </source>
</evidence>
<keyword evidence="2 6" id="KW-0245">EGF-like domain</keyword>
<dbReference type="InterPro" id="IPR000742">
    <property type="entry name" value="EGF"/>
</dbReference>
<keyword evidence="12" id="KW-1185">Reference proteome</keyword>
<keyword evidence="5 6" id="KW-1015">Disulfide bond</keyword>
<comment type="caution">
    <text evidence="11">The sequence shown here is derived from an EMBL/GenBank/DDBJ whole genome shotgun (WGS) entry which is preliminary data.</text>
</comment>
<feature type="disulfide bond" evidence="6">
    <location>
        <begin position="782"/>
        <end position="791"/>
    </location>
</feature>
<dbReference type="PROSITE" id="PS01187">
    <property type="entry name" value="EGF_CA"/>
    <property type="match status" value="1"/>
</dbReference>
<evidence type="ECO:0000259" key="9">
    <source>
        <dbReference type="PROSITE" id="PS50825"/>
    </source>
</evidence>
<dbReference type="InterPro" id="IPR043555">
    <property type="entry name" value="SRPX-like"/>
</dbReference>
<dbReference type="SUPFAM" id="SSF49899">
    <property type="entry name" value="Concanavalin A-like lectins/glucanases"/>
    <property type="match status" value="1"/>
</dbReference>
<dbReference type="SUPFAM" id="SSF57196">
    <property type="entry name" value="EGF/Laminin"/>
    <property type="match status" value="2"/>
</dbReference>
<dbReference type="InterPro" id="IPR013783">
    <property type="entry name" value="Ig-like_fold"/>
</dbReference>
<name>A0A210QHD2_MIZYE</name>
<dbReference type="Pfam" id="PF00090">
    <property type="entry name" value="TSP_1"/>
    <property type="match status" value="1"/>
</dbReference>
<keyword evidence="3" id="KW-0732">Signal</keyword>
<feature type="disulfide bond" evidence="6">
    <location>
        <begin position="723"/>
        <end position="733"/>
    </location>
</feature>
<dbReference type="Pfam" id="PF00008">
    <property type="entry name" value="EGF"/>
    <property type="match status" value="1"/>
</dbReference>
<dbReference type="PROSITE" id="PS00010">
    <property type="entry name" value="ASX_HYDROXYL"/>
    <property type="match status" value="2"/>
</dbReference>
<dbReference type="InterPro" id="IPR000884">
    <property type="entry name" value="TSP1_rpt"/>
</dbReference>
<dbReference type="InterPro" id="IPR003410">
    <property type="entry name" value="HYR_dom"/>
</dbReference>
<evidence type="ECO:0000256" key="2">
    <source>
        <dbReference type="ARBA" id="ARBA00022536"/>
    </source>
</evidence>
<feature type="disulfide bond" evidence="6">
    <location>
        <begin position="744"/>
        <end position="753"/>
    </location>
</feature>
<dbReference type="EMBL" id="NEDP02003660">
    <property type="protein sequence ID" value="OWF48144.1"/>
    <property type="molecule type" value="Genomic_DNA"/>
</dbReference>
<dbReference type="InterPro" id="IPR013320">
    <property type="entry name" value="ConA-like_dom_sf"/>
</dbReference>
<dbReference type="SMART" id="SM00181">
    <property type="entry name" value="EGF"/>
    <property type="match status" value="2"/>
</dbReference>
<dbReference type="Gene3D" id="2.60.120.200">
    <property type="match status" value="1"/>
</dbReference>
<dbReference type="CDD" id="cd00033">
    <property type="entry name" value="CCP"/>
    <property type="match status" value="2"/>
</dbReference>
<reference evidence="11 12" key="1">
    <citation type="journal article" date="2017" name="Nat. Ecol. Evol.">
        <title>Scallop genome provides insights into evolution of bilaterian karyotype and development.</title>
        <authorList>
            <person name="Wang S."/>
            <person name="Zhang J."/>
            <person name="Jiao W."/>
            <person name="Li J."/>
            <person name="Xun X."/>
            <person name="Sun Y."/>
            <person name="Guo X."/>
            <person name="Huan P."/>
            <person name="Dong B."/>
            <person name="Zhang L."/>
            <person name="Hu X."/>
            <person name="Sun X."/>
            <person name="Wang J."/>
            <person name="Zhao C."/>
            <person name="Wang Y."/>
            <person name="Wang D."/>
            <person name="Huang X."/>
            <person name="Wang R."/>
            <person name="Lv J."/>
            <person name="Li Y."/>
            <person name="Zhang Z."/>
            <person name="Liu B."/>
            <person name="Lu W."/>
            <person name="Hui Y."/>
            <person name="Liang J."/>
            <person name="Zhou Z."/>
            <person name="Hou R."/>
            <person name="Li X."/>
            <person name="Liu Y."/>
            <person name="Li H."/>
            <person name="Ning X."/>
            <person name="Lin Y."/>
            <person name="Zhao L."/>
            <person name="Xing Q."/>
            <person name="Dou J."/>
            <person name="Li Y."/>
            <person name="Mao J."/>
            <person name="Guo H."/>
            <person name="Dou H."/>
            <person name="Li T."/>
            <person name="Mu C."/>
            <person name="Jiang W."/>
            <person name="Fu Q."/>
            <person name="Fu X."/>
            <person name="Miao Y."/>
            <person name="Liu J."/>
            <person name="Yu Q."/>
            <person name="Li R."/>
            <person name="Liao H."/>
            <person name="Li X."/>
            <person name="Kong Y."/>
            <person name="Jiang Z."/>
            <person name="Chourrout D."/>
            <person name="Li R."/>
            <person name="Bao Z."/>
        </authorList>
    </citation>
    <scope>NUCLEOTIDE SEQUENCE [LARGE SCALE GENOMIC DNA]</scope>
    <source>
        <strain evidence="11 12">PY_sf001</strain>
    </source>
</reference>
<dbReference type="InterPro" id="IPR009030">
    <property type="entry name" value="Growth_fac_rcpt_cys_sf"/>
</dbReference>
<dbReference type="FunFam" id="2.10.25.10:FF:000080">
    <property type="entry name" value="Neurogenic locus notch 1"/>
    <property type="match status" value="1"/>
</dbReference>
<dbReference type="InterPro" id="IPR035976">
    <property type="entry name" value="Sushi/SCR/CCP_sf"/>
</dbReference>
<dbReference type="Pfam" id="PF07699">
    <property type="entry name" value="Ephrin_rec_like"/>
    <property type="match status" value="2"/>
</dbReference>
<evidence type="ECO:0000313" key="11">
    <source>
        <dbReference type="EMBL" id="OWF48144.1"/>
    </source>
</evidence>
<evidence type="ECO:0000256" key="5">
    <source>
        <dbReference type="ARBA" id="ARBA00023157"/>
    </source>
</evidence>
<dbReference type="Gene3D" id="2.10.70.10">
    <property type="entry name" value="Complement Module, domain 1"/>
    <property type="match status" value="2"/>
</dbReference>
<keyword evidence="1" id="KW-0217">Developmental protein</keyword>
<dbReference type="GO" id="GO:0005509">
    <property type="term" value="F:calcium ion binding"/>
    <property type="evidence" value="ECO:0007669"/>
    <property type="project" value="InterPro"/>
</dbReference>
<protein>
    <submittedName>
        <fullName evidence="11">Sushi repeat-containing protein SRPX2</fullName>
    </submittedName>
</protein>
<feature type="disulfide bond" evidence="7">
    <location>
        <begin position="44"/>
        <end position="71"/>
    </location>
</feature>
<dbReference type="AlphaFoldDB" id="A0A210QHD2"/>
<dbReference type="Pfam" id="PF00084">
    <property type="entry name" value="Sushi"/>
    <property type="match status" value="2"/>
</dbReference>
<dbReference type="Proteomes" id="UP000242188">
    <property type="component" value="Unassembled WGS sequence"/>
</dbReference>
<dbReference type="Gene3D" id="2.10.50.10">
    <property type="entry name" value="Tumor Necrosis Factor Receptor, subunit A, domain 2"/>
    <property type="match status" value="2"/>
</dbReference>
<dbReference type="InterPro" id="IPR000436">
    <property type="entry name" value="Sushi_SCR_CCP_dom"/>
</dbReference>
<dbReference type="SUPFAM" id="SSF57184">
    <property type="entry name" value="Growth factor receptor domain"/>
    <property type="match status" value="1"/>
</dbReference>
<feature type="domain" description="Sushi" evidence="10">
    <location>
        <begin position="13"/>
        <end position="73"/>
    </location>
</feature>
<evidence type="ECO:0000256" key="4">
    <source>
        <dbReference type="ARBA" id="ARBA00022737"/>
    </source>
</evidence>
<evidence type="ECO:0000256" key="7">
    <source>
        <dbReference type="PROSITE-ProRule" id="PRU00302"/>
    </source>
</evidence>
<dbReference type="OrthoDB" id="6136178at2759"/>
<dbReference type="PROSITE" id="PS50092">
    <property type="entry name" value="TSP1"/>
    <property type="match status" value="1"/>
</dbReference>
<dbReference type="FunFam" id="2.20.100.10:FF:000007">
    <property type="entry name" value="Thrombospondin 1"/>
    <property type="match status" value="1"/>
</dbReference>
<dbReference type="Gene3D" id="2.10.25.10">
    <property type="entry name" value="Laminin"/>
    <property type="match status" value="2"/>
</dbReference>
<dbReference type="Gene3D" id="2.20.100.10">
    <property type="entry name" value="Thrombospondin type-1 (TSP1) repeat"/>
    <property type="match status" value="1"/>
</dbReference>
<feature type="disulfide bond" evidence="7">
    <location>
        <begin position="15"/>
        <end position="58"/>
    </location>
</feature>
<keyword evidence="7" id="KW-0768">Sushi</keyword>
<keyword evidence="4" id="KW-0677">Repeat</keyword>
<evidence type="ECO:0000313" key="12">
    <source>
        <dbReference type="Proteomes" id="UP000242188"/>
    </source>
</evidence>
<evidence type="ECO:0000256" key="6">
    <source>
        <dbReference type="PROSITE-ProRule" id="PRU00076"/>
    </source>
</evidence>
<dbReference type="PANTHER" id="PTHR46343">
    <property type="entry name" value="HYR DOMAIN-CONTAINING PROTEIN"/>
    <property type="match status" value="1"/>
</dbReference>
<dbReference type="PANTHER" id="PTHR46343:SF2">
    <property type="entry name" value="SUSHI_VON WILLEBRAND FACTOR TYPE A_EGF_PENTRAXIN DOMAIN-CONTAINING 1"/>
    <property type="match status" value="1"/>
</dbReference>
<dbReference type="Gene3D" id="2.60.40.10">
    <property type="entry name" value="Immunoglobulins"/>
    <property type="match status" value="1"/>
</dbReference>
<dbReference type="InterPro" id="IPR036383">
    <property type="entry name" value="TSP1_rpt_sf"/>
</dbReference>
<dbReference type="SMART" id="SM00179">
    <property type="entry name" value="EGF_CA"/>
    <property type="match status" value="2"/>
</dbReference>
<evidence type="ECO:0000256" key="3">
    <source>
        <dbReference type="ARBA" id="ARBA00022729"/>
    </source>
</evidence>
<proteinExistence type="predicted"/>
<dbReference type="SMART" id="SM00209">
    <property type="entry name" value="TSP1"/>
    <property type="match status" value="1"/>
</dbReference>
<dbReference type="InterPro" id="IPR018097">
    <property type="entry name" value="EGF_Ca-bd_CS"/>
</dbReference>
<evidence type="ECO:0000259" key="10">
    <source>
        <dbReference type="PROSITE" id="PS50923"/>
    </source>
</evidence>
<sequence>MARCTFKINITVPRCRNLGALKDGYSICHTSFDMRKGTVCQFGCYDGHTLVGSSSTMCTQHGTWTTGLPKCDRTTCDPPLTATGEASVQCSDNNFYRSKCSYICAEGFDVTPGMTRVRVCTVHGTWRGKEPKCTDITRPLIRNCTGAVYGFAERGSTTGCLHWTEPSVFDNADKSIRLSRTGPSSDARLTAGTYDVKYNAEDESGNKAIQCTMKIIVKAVQLCEDNVLPPDYGAIACDYWLGGKFCQMLCKKGYDIPPGYTFPEMIVCSETGQWLPTSTLPDCAKTFSSQASSLAMDVHYYFEGDCSDANVLTSIKEKFIQALMTSTFRDACEVYTEKCYPGNVQVQCGSLSGKRSLSLNVKFDMKIVGKSSFGNMSFGRLNENIMKAINKHMNNDTFELLDLPNNETMKVQDFSHDSLRIVCNERMIPSYSSESCIECPPGTFYDRDTQSCPMCPVGEFQPSAASSACIHCPTEQTTHACSPGTFSYNGLPPCTPCPVGMYVDTYGTATCRVCPASSTTIAEGTHLKSDCKEFDIVFTSPAGKVVMPFKNASIDEQHIFAISFWINSPNHKLTGSIIQLNFPNSKEPFDISIDNDRLAVTGKGVTVSTTFMVNDTLWHSIVLHVEESTVEIYNGGAKSSIQYRSQASMAIKNIQEPYVVISGNISHLNVWSKGMKLENILEINSRCDIVYHGDLLAWKEFESVDGDDVFVQIPSECDDQNDCDVNSCNGGICKDELHAYSCVCPVGLSGDKCEINIDDCVDNACENNSTCVDGIGEYTCQCGIHFKGDLCEIAMVDGDWSVWSNWSVCSASCGNGTTVRKRLCNNPTPDHGGKDCVGENTDIMICNVENCTGYMQKIVPAI</sequence>
<dbReference type="CDD" id="cd00054">
    <property type="entry name" value="EGF_CA"/>
    <property type="match status" value="2"/>
</dbReference>
<dbReference type="PROSITE" id="PS00022">
    <property type="entry name" value="EGF_1"/>
    <property type="match status" value="2"/>
</dbReference>